<keyword evidence="2" id="KW-1185">Reference proteome</keyword>
<dbReference type="RefSeq" id="WP_127780078.1">
    <property type="nucleotide sequence ID" value="NZ_SADD01000004.1"/>
</dbReference>
<evidence type="ECO:0000313" key="2">
    <source>
        <dbReference type="Proteomes" id="UP000282926"/>
    </source>
</evidence>
<protein>
    <recommendedName>
        <fullName evidence="3">LA2681-like HEPN domain-containing protein</fullName>
    </recommendedName>
</protein>
<gene>
    <name evidence="1" type="ORF">EA187_09205</name>
</gene>
<dbReference type="Proteomes" id="UP000282926">
    <property type="component" value="Unassembled WGS sequence"/>
</dbReference>
<sequence length="296" mass="33104">MDYAGIVWNRGAHGHLALMQVLQNLTDHLIRDASWRNVDKGTHFFNLGLVHVANGDVDAAFRYFLFADEEDQHHTGTTAGDLFRTQRLFNELRTRFFKNWLRSGTHFHDGLQDSQRLGVVERLISSIPDLYLLSRCHLGLFRTCLIFHQRGSNVPQPIGAYLLAVEDLAVAAEASAKRLHFNGHFQSGVTFGKMCNGRSNVGNLGFDLNSYPRKFDIDTKATAYPIIKDALAGDKGAMARVVSGVRNISAHAHPFPVWTLNSTVLWEVVSITLDFITTTSSEVERTYLTSPSPVHP</sequence>
<evidence type="ECO:0000313" key="1">
    <source>
        <dbReference type="EMBL" id="RVU44710.1"/>
    </source>
</evidence>
<comment type="caution">
    <text evidence="1">The sequence shown here is derived from an EMBL/GenBank/DDBJ whole genome shotgun (WGS) entry which is preliminary data.</text>
</comment>
<name>A0ABY0CT49_9DELT</name>
<accession>A0ABY0CT49</accession>
<dbReference type="EMBL" id="SADD01000004">
    <property type="protein sequence ID" value="RVU44710.1"/>
    <property type="molecule type" value="Genomic_DNA"/>
</dbReference>
<organism evidence="1 2">
    <name type="scientific">Lujinxingia sediminis</name>
    <dbReference type="NCBI Taxonomy" id="2480984"/>
    <lineage>
        <taxon>Bacteria</taxon>
        <taxon>Deltaproteobacteria</taxon>
        <taxon>Bradymonadales</taxon>
        <taxon>Lujinxingiaceae</taxon>
        <taxon>Lujinxingia</taxon>
    </lineage>
</organism>
<proteinExistence type="predicted"/>
<evidence type="ECO:0008006" key="3">
    <source>
        <dbReference type="Google" id="ProtNLM"/>
    </source>
</evidence>
<reference evidence="1 2" key="1">
    <citation type="submission" date="2019-01" db="EMBL/GenBank/DDBJ databases">
        <title>Lujinxingia litoralis gen. nov., sp. nov. and Lujinxingia sediminis gen. nov., sp. nov., new members in the order Bradymonadales, isolated from coastal sediment.</title>
        <authorList>
            <person name="Li C.-M."/>
        </authorList>
    </citation>
    <scope>NUCLEOTIDE SEQUENCE [LARGE SCALE GENOMIC DNA]</scope>
    <source>
        <strain evidence="1 2">SEH01</strain>
    </source>
</reference>